<accession>A0A0C2MXK7</accession>
<reference evidence="1 2" key="1">
    <citation type="journal article" date="2014" name="Genome Biol. Evol.">
        <title>The genome of the myxosporean Thelohanellus kitauei shows adaptations to nutrient acquisition within its fish host.</title>
        <authorList>
            <person name="Yang Y."/>
            <person name="Xiong J."/>
            <person name="Zhou Z."/>
            <person name="Huo F."/>
            <person name="Miao W."/>
            <person name="Ran C."/>
            <person name="Liu Y."/>
            <person name="Zhang J."/>
            <person name="Feng J."/>
            <person name="Wang M."/>
            <person name="Wang M."/>
            <person name="Wang L."/>
            <person name="Yao B."/>
        </authorList>
    </citation>
    <scope>NUCLEOTIDE SEQUENCE [LARGE SCALE GENOMIC DNA]</scope>
    <source>
        <strain evidence="1">Wuqing</strain>
    </source>
</reference>
<dbReference type="InterPro" id="IPR027417">
    <property type="entry name" value="P-loop_NTPase"/>
</dbReference>
<dbReference type="Proteomes" id="UP000031668">
    <property type="component" value="Unassembled WGS sequence"/>
</dbReference>
<sequence>MFRRYVLKYSKRFNSEIKSDAVPDSWLRRNGETVLGGSIIAGLSYFIYHTYKKNQVVTIRILPPMPSTGVVPDDSRIEDLLEKFKTLKNRVSVKYMCLYGNLGCGKSILASNLCQKLVPSSRSSIFKIPQSSILVFLDCNSSESLTESLVEFYNQLLAFEKSKHTPSLKDIGSPTDVLSTFENPHDLFSSTKLDLPTNQLVDFLMYEISCVLARHPGWFIVLDNINSLSYGQLSEFFQKYILNDYFHDQKGSFLLVCDTSEPILPDFPNSYRLSGLSLDAAFKLFIKHSCISPESIKINDVYLSSILQLTHSQPLSVVSIALLVKNCLIKNPNQSIKDAIKNVEDSILIHVMDQIQKFNINISPESFEILFSQNAVKMAINEFDSDPNRVALKLLTVLSILSPSILVPETVSSKILNNLNIEANAVDMKDICEAPDYDFLSDFKGNKVDTVIRILKEGPKIYKQTQEYTQKVMKLDPSVSSINISERLATTHKKSPFLNITFRDHQDYFSMHPLVYVTLKNSFFEKQCYLFEDKSTVSLPTSSMFWSYFSFQKIVKIVDLWQRNYFNQDIIDETNSEDRKFVILEHIVGEVLNCLSHKDPVRLIHRKKLTFSRSNHLKYLLSDFVSAKNKIKESEVLSQNDIKFMARLYISLSSALNDIRMFSQSLSASNQALTFLKENMKNSNHFTSEIIDGHLTKGQALLALKMIDEATECVKSLWKMVEPYNPLSYPIASVKLLLLILNLENLTNKKIAPTPSLDLTIHILQKINLACMSSSLPVEQLAEDMMEAYIFYGLELIKSNRFHYASYLIHQAEIFNLEIFKGDNYSRKSPFDEKIMKLKIFFESFRGNLKMVETLKKKYYEDLGLVSY</sequence>
<proteinExistence type="predicted"/>
<dbReference type="EMBL" id="JWZT01003547">
    <property type="protein sequence ID" value="KII66367.1"/>
    <property type="molecule type" value="Genomic_DNA"/>
</dbReference>
<gene>
    <name evidence="1" type="ORF">RF11_13601</name>
</gene>
<protein>
    <submittedName>
        <fullName evidence="1">Uncharacterized protein</fullName>
    </submittedName>
</protein>
<dbReference type="AlphaFoldDB" id="A0A0C2MXK7"/>
<dbReference type="OrthoDB" id="6022049at2759"/>
<keyword evidence="2" id="KW-1185">Reference proteome</keyword>
<organism evidence="1 2">
    <name type="scientific">Thelohanellus kitauei</name>
    <name type="common">Myxosporean</name>
    <dbReference type="NCBI Taxonomy" id="669202"/>
    <lineage>
        <taxon>Eukaryota</taxon>
        <taxon>Metazoa</taxon>
        <taxon>Cnidaria</taxon>
        <taxon>Myxozoa</taxon>
        <taxon>Myxosporea</taxon>
        <taxon>Bivalvulida</taxon>
        <taxon>Platysporina</taxon>
        <taxon>Myxobolidae</taxon>
        <taxon>Thelohanellus</taxon>
    </lineage>
</organism>
<dbReference type="Gene3D" id="3.40.50.300">
    <property type="entry name" value="P-loop containing nucleotide triphosphate hydrolases"/>
    <property type="match status" value="1"/>
</dbReference>
<comment type="caution">
    <text evidence="1">The sequence shown here is derived from an EMBL/GenBank/DDBJ whole genome shotgun (WGS) entry which is preliminary data.</text>
</comment>
<evidence type="ECO:0000313" key="2">
    <source>
        <dbReference type="Proteomes" id="UP000031668"/>
    </source>
</evidence>
<evidence type="ECO:0000313" key="1">
    <source>
        <dbReference type="EMBL" id="KII66367.1"/>
    </source>
</evidence>
<dbReference type="SUPFAM" id="SSF52540">
    <property type="entry name" value="P-loop containing nucleoside triphosphate hydrolases"/>
    <property type="match status" value="1"/>
</dbReference>
<name>A0A0C2MXK7_THEKT</name>